<dbReference type="EMBL" id="BMQC01000017">
    <property type="protein sequence ID" value="GGK40396.1"/>
    <property type="molecule type" value="Genomic_DNA"/>
</dbReference>
<evidence type="ECO:0000259" key="4">
    <source>
        <dbReference type="SMART" id="SM00306"/>
    </source>
</evidence>
<evidence type="ECO:0000313" key="5">
    <source>
        <dbReference type="EMBL" id="GGK40396.1"/>
    </source>
</evidence>
<dbReference type="SMART" id="SM00306">
    <property type="entry name" value="HintN"/>
    <property type="match status" value="1"/>
</dbReference>
<name>A0A8J3FLB1_9ACTN</name>
<proteinExistence type="predicted"/>
<evidence type="ECO:0000256" key="3">
    <source>
        <dbReference type="SAM" id="SignalP"/>
    </source>
</evidence>
<dbReference type="NCBIfam" id="NF033679">
    <property type="entry name" value="DNRLRE_dom"/>
    <property type="match status" value="1"/>
</dbReference>
<feature type="chain" id="PRO_5039587661" description="Hint domain-containing protein" evidence="3">
    <location>
        <begin position="40"/>
        <end position="3128"/>
    </location>
</feature>
<reference evidence="5" key="1">
    <citation type="journal article" date="2014" name="Int. J. Syst. Evol. Microbiol.">
        <title>Complete genome sequence of Corynebacterium casei LMG S-19264T (=DSM 44701T), isolated from a smear-ripened cheese.</title>
        <authorList>
            <consortium name="US DOE Joint Genome Institute (JGI-PGF)"/>
            <person name="Walter F."/>
            <person name="Albersmeier A."/>
            <person name="Kalinowski J."/>
            <person name="Ruckert C."/>
        </authorList>
    </citation>
    <scope>NUCLEOTIDE SEQUENCE</scope>
    <source>
        <strain evidence="5">JCM 3091</strain>
    </source>
</reference>
<dbReference type="InterPro" id="IPR006530">
    <property type="entry name" value="YD"/>
</dbReference>
<dbReference type="InterPro" id="IPR036844">
    <property type="entry name" value="Hint_dom_sf"/>
</dbReference>
<feature type="region of interest" description="Disordered" evidence="2">
    <location>
        <begin position="1783"/>
        <end position="1811"/>
    </location>
</feature>
<gene>
    <name evidence="5" type="ORF">GCM10010124_36450</name>
</gene>
<dbReference type="NCBIfam" id="TIGR01643">
    <property type="entry name" value="YD_repeat_2x"/>
    <property type="match status" value="8"/>
</dbReference>
<dbReference type="CDD" id="cd00081">
    <property type="entry name" value="Hint"/>
    <property type="match status" value="1"/>
</dbReference>
<dbReference type="Pfam" id="PF05593">
    <property type="entry name" value="RHS_repeat"/>
    <property type="match status" value="2"/>
</dbReference>
<dbReference type="Pfam" id="PF25023">
    <property type="entry name" value="TEN_YD-shell"/>
    <property type="match status" value="2"/>
</dbReference>
<evidence type="ECO:0000256" key="1">
    <source>
        <dbReference type="ARBA" id="ARBA00022737"/>
    </source>
</evidence>
<dbReference type="Gene3D" id="2.60.40.10">
    <property type="entry name" value="Immunoglobulins"/>
    <property type="match status" value="1"/>
</dbReference>
<dbReference type="InterPro" id="IPR022385">
    <property type="entry name" value="Rhs_assc_core"/>
</dbReference>
<dbReference type="GO" id="GO:0005975">
    <property type="term" value="P:carbohydrate metabolic process"/>
    <property type="evidence" value="ECO:0007669"/>
    <property type="project" value="UniProtKB-ARBA"/>
</dbReference>
<sequence length="3128" mass="335449">MRVRRFRPVRRGLWLRAHRPTALRAAVAVALAAVLGANAAAAGAAAVDIAPAPAPPPAPAPLPTQRLGTATDFSHVSRPGLNRTVPQSWRGRYPLPRAKAPVWNRAAVTPAPAPAPRAFDAGFAEATSPEVPELRDRYRRVYANPDGSQTTMLSTSPLHTRQADGRWVPVPAGPPVDTHRAGRTMYVTSAGQSTSGEKFYAGRDDAGRAAAGYLAFADDDLRRLRGHLVLGAALAVVQFDAHTCRPKPVAVHPVTEAWDRGRTFPGPAVGARLASRSFNHGHIGHGQSQSACPAASERFDLGAAGAALVRAWADGRKPNHGLSLRAADSAEAMKAFATTATRNPPALYVTHSPYNAGYEIPDPVPNPAVQQNQPGRVKVTVTNTGAEDWKANDFYLGYRVYDARTGKAVAERVQRAAELASTVRPGQRASVEATVQPLRPGAYLIDFSMVDGRRGAVFTDHQVPPGRLTLYVFDKPAEVLRLFPANGHQAPTLTPLLSVFATDPDAPADSALQYRFELCEGETPTSVKDCVTRDFSPLAQWQVPEGRLYWGRSYQWRAFVRDTGSTIEKPFTSLLPSPPQPSVTSGIASAPHAAKDRDFDPQLGNVTMTALDAPVVVTGPDLNISRTYNSLDPRTDSMFGAGWINRYDMRVTRDGDNSGNVVITYPDGQTVRFGRNPNGTYAPPAGRAGSLTVDQGEWLLRDRSGVRYRFDGASGRLVKIVDHDGRAQLATWDGPRLARVQQAPSSGHREDRALHLTWDRGHVVRVSTDPVNGAPLTWEYRYAGDLLTRVCGPLGRCTGYDYADGSHYRSSVLDARPESYWRFGDHAAPAHPGGGPAGRPGAASEIAVNQGRDAGVATDVEFGAEGAVAGTANRAARFNGRTSAVALPRSSLRQSRDAAVELWFRQGPQDVGGPLVGYQDQPLDKAPTYGVPLLYTDPNGFLRGQFGTGRGGELPGDVKLRSRLPVNDGRWHHAVLSAAGNAQSLLVDGEEHAKVAGPALDNSTLDFAQIGAAHVTGTWTGLPAGRRHYAGTVDEVALYLRPVTAETAAAHHRLGRQAAKVLSKLTLPSGKVAAEAEYDVDLDRVREYTDSDGGTWRIGAPAVFGNESDLRRSVVVRDPRNKPYLYEYDAIANRVLRLGMPVGLEGVPQETETDPDDQPAPTRPVDECKPPKPDEPVFCSVLPDSAGTPVFVQWDLKLMGVRTFEYDAQGRQRRIVNEYAAALTMEYDARGNLTKKTTCRAPGQCQSVYSTYRSRDQLGGDGDLADDLATEVRDARSSGPDDARYVTRTRYDTAGRLVEQQTPMRATVSHEYYRAESNVDPYPSGLLVRSTDAKRRSTLFGHNRSGDVTTVTMPHLAGAAVKPQTVSTYDALGRRLTETLRTQEYPDGVTTSFTYDEYSRPATVTGPVTTDAVTGTKHQRRTVNEYDDDGNLTRSTVSDALTDAPARVTVVEYDAFNRPVATLDPEGNETSREYDVFGNVTVETDANGTRTEYLYTAQNKRAEVRLRDPRNMDVRPCRDRDKGRRYLTLHVYSYDWAGRLASDTDALCRRLEYEYHSDDLLKRIVLKNADGAGRDVVVEQTEYDNAGNVTLQKAANGRRTTYTETDADGRTTRTAEDPDNIARSTLYTFDAMGNPETVRVKGRSSHLSDDGAFDDWGEQSVVAYDYDALGNLTAERAVDGERQRTTTYTHDQRGLVTSSTEPRGNAPGADRAAFTTTFGYDELGRRVRATGPQVAAESGGGSPAAGRATTVTGYDAFGEVVAVRDPLGNVTRTAYDRLGRPVRTTAPTYTAPGGPHEAVTPTTSTRYDGNGNVVESTDARGRVSRFGYDQFNRIVTRELPGGDDGAWAVWRYAYTATGEVSEVTDPRGGVTRSTYDDQDRLVTVTVVERHPHLQHLTTRSAYDEVGNLLTTETPSGAVTANRYDSAGQLVATTTPNGVTTKFGYDQYGRQVRVSDGAGRTVRSQFDRLGNQTGESAHADARENAPKLRAVSNQYDEAGHLVRSVDPYGKATTFAYDAAGRMTTQVEPVGDGRTITTGFGYDLAGNRTRYTDGRGHDTVYTVNTLGLPESVVEPRTARHPEPADRTWTVAYDPGGLPTRLAAPGGVTRSRTYDNAGRLRTESGAGAEAATATRELGYDLAGRLTTVRAPRGDNSFRYDDRGALMASTGPSGDATFDYDEDGRLRQRSDAAGTATFTYDKARLATATDGMTRLTQRLGYDAAGNVDAVDYGAGRVRTLTYDTFGRLAGDTLRNAEGGVVASLAYGFDLNGHLTSKKAVGFPEGGDNTYDYDDAGRLTRWTGPGGATAYGWDDAGNRTRAGAHTATYDERNRLLADGEYTYDHTARGTMAARTSSGLKEPLAFDAFDRLVSAHGQSYTYDGLDRVAGRNDSPFRYAGDDNDVVTDGGDTFSRGPTGELLATAANGGAPRLALTDGHGDVVGDLDPTADKPAALSAATTYDPWGQVVGAKGDTGNLGFQGDWTDPATRQVNMGARWYQPGTGGFASRDSATYAAGDSILANRYTYAAGAPLDFDDPDGHWPKWLDRGVNAVSHTISAAGRAVSGAYQAASHYASRAWEYAKSAVRTAVSWVGKAASWVYGKAKAGWSWVADKARQGWNAITSGKAWDWARQKARELAARAYEQARQVTARAKAAVVDVVRNKVLPVVKALTKPLLTGIKTVVSASAKFAANVVGTVRASVNDPAKFLQGMYQAAADRVGALIEQASTLAHAAGEWVEAHKADIIGFAAGAVVGLGCGALIGWTGVGAVACGALAGAVGSAVTGAMEGKRGAELWKGIGTGALFGGLAGGLGSAVGAGLKAGFAAVGGGLRTAAGAAGRGISQEFSALARGRVSGGLLGRCPNSFTPETRVLMGDGSTKPIAQVKVGDKVLATDPTTAVTAVQAVTAVVAGSGDKALVEVTVRARDGVGASANVTATAGHPFWIPSLRAWVQAKDIKPGYTFLTADRRTVEVVEVRNRYSQTAAFNLSVGRLHTYYVAVGESAVLAHNCKAYTGSHRQNGDSYVGEHRAYEYRAYHGRHHVDGPPDYVGAHRPDTWWDKVGAKFGPQVYEAGHEGWQTGAWVSEIVGTVAPEYGPAARVFGTVAGGSKGWLQGGRDGVDPWRIPHYSRPNDFN</sequence>
<evidence type="ECO:0000256" key="2">
    <source>
        <dbReference type="SAM" id="MobiDB-lite"/>
    </source>
</evidence>
<keyword evidence="3" id="KW-0732">Signal</keyword>
<keyword evidence="1" id="KW-0677">Repeat</keyword>
<feature type="region of interest" description="Disordered" evidence="2">
    <location>
        <begin position="1145"/>
        <end position="1172"/>
    </location>
</feature>
<keyword evidence="6" id="KW-1185">Reference proteome</keyword>
<feature type="compositionally biased region" description="Low complexity" evidence="2">
    <location>
        <begin position="1784"/>
        <end position="1795"/>
    </location>
</feature>
<dbReference type="Proteomes" id="UP000662200">
    <property type="component" value="Unassembled WGS sequence"/>
</dbReference>
<dbReference type="SUPFAM" id="SSF51294">
    <property type="entry name" value="Hedgehog/intein (Hint) domain"/>
    <property type="match status" value="1"/>
</dbReference>
<accession>A0A8J3FLB1</accession>
<feature type="signal peptide" evidence="3">
    <location>
        <begin position="1"/>
        <end position="39"/>
    </location>
</feature>
<evidence type="ECO:0000313" key="6">
    <source>
        <dbReference type="Proteomes" id="UP000662200"/>
    </source>
</evidence>
<feature type="domain" description="Hint" evidence="4">
    <location>
        <begin position="2857"/>
        <end position="2961"/>
    </location>
</feature>
<feature type="region of interest" description="Disordered" evidence="2">
    <location>
        <begin position="1681"/>
        <end position="1711"/>
    </location>
</feature>
<dbReference type="InterPro" id="IPR031325">
    <property type="entry name" value="RHS_repeat"/>
</dbReference>
<dbReference type="InterPro" id="IPR013783">
    <property type="entry name" value="Ig-like_fold"/>
</dbReference>
<dbReference type="InterPro" id="IPR013320">
    <property type="entry name" value="ConA-like_dom_sf"/>
</dbReference>
<protein>
    <recommendedName>
        <fullName evidence="4">Hint domain-containing protein</fullName>
    </recommendedName>
</protein>
<dbReference type="Pfam" id="PF13385">
    <property type="entry name" value="Laminin_G_3"/>
    <property type="match status" value="1"/>
</dbReference>
<feature type="region of interest" description="Disordered" evidence="2">
    <location>
        <begin position="824"/>
        <end position="843"/>
    </location>
</feature>
<dbReference type="Gene3D" id="2.170.16.10">
    <property type="entry name" value="Hedgehog/Intein (Hint) domain"/>
    <property type="match status" value="1"/>
</dbReference>
<dbReference type="NCBIfam" id="TIGR03696">
    <property type="entry name" value="Rhs_assc_core"/>
    <property type="match status" value="1"/>
</dbReference>
<dbReference type="PANTHER" id="PTHR32305">
    <property type="match status" value="1"/>
</dbReference>
<feature type="region of interest" description="Disordered" evidence="2">
    <location>
        <begin position="145"/>
        <end position="180"/>
    </location>
</feature>
<feature type="compositionally biased region" description="Polar residues" evidence="2">
    <location>
        <begin position="146"/>
        <end position="159"/>
    </location>
</feature>
<dbReference type="SUPFAM" id="SSF49899">
    <property type="entry name" value="Concanavalin A-like lectins/glucanases"/>
    <property type="match status" value="1"/>
</dbReference>
<dbReference type="InterPro" id="IPR045351">
    <property type="entry name" value="DUF6531"/>
</dbReference>
<feature type="compositionally biased region" description="Polar residues" evidence="2">
    <location>
        <begin position="1685"/>
        <end position="1702"/>
    </location>
</feature>
<dbReference type="Pfam" id="PF20148">
    <property type="entry name" value="DUF6531"/>
    <property type="match status" value="1"/>
</dbReference>
<dbReference type="InterPro" id="IPR050708">
    <property type="entry name" value="T6SS_VgrG/RHS"/>
</dbReference>
<dbReference type="PANTHER" id="PTHR32305:SF15">
    <property type="entry name" value="PROTEIN RHSA-RELATED"/>
    <property type="match status" value="1"/>
</dbReference>
<dbReference type="InterPro" id="IPR056823">
    <property type="entry name" value="TEN-like_YD-shell"/>
</dbReference>
<dbReference type="Gene3D" id="2.180.10.10">
    <property type="entry name" value="RHS repeat-associated core"/>
    <property type="match status" value="5"/>
</dbReference>
<comment type="caution">
    <text evidence="5">The sequence shown here is derived from an EMBL/GenBank/DDBJ whole genome shotgun (WGS) entry which is preliminary data.</text>
</comment>
<dbReference type="InterPro" id="IPR003587">
    <property type="entry name" value="Hint_dom_N"/>
</dbReference>
<organism evidence="5 6">
    <name type="scientific">Pilimelia terevasa</name>
    <dbReference type="NCBI Taxonomy" id="53372"/>
    <lineage>
        <taxon>Bacteria</taxon>
        <taxon>Bacillati</taxon>
        <taxon>Actinomycetota</taxon>
        <taxon>Actinomycetes</taxon>
        <taxon>Micromonosporales</taxon>
        <taxon>Micromonosporaceae</taxon>
        <taxon>Pilimelia</taxon>
    </lineage>
</organism>
<dbReference type="Gene3D" id="2.60.120.200">
    <property type="match status" value="1"/>
</dbReference>
<dbReference type="RefSeq" id="WP_189115576.1">
    <property type="nucleotide sequence ID" value="NZ_BMQC01000017.1"/>
</dbReference>
<reference evidence="5" key="2">
    <citation type="submission" date="2020-09" db="EMBL/GenBank/DDBJ databases">
        <authorList>
            <person name="Sun Q."/>
            <person name="Ohkuma M."/>
        </authorList>
    </citation>
    <scope>NUCLEOTIDE SEQUENCE</scope>
    <source>
        <strain evidence="5">JCM 3091</strain>
    </source>
</reference>
<dbReference type="Pfam" id="PF07591">
    <property type="entry name" value="PT-HINT"/>
    <property type="match status" value="1"/>
</dbReference>